<dbReference type="EMBL" id="QLLQ01000008">
    <property type="protein sequence ID" value="RAJ22801.1"/>
    <property type="molecule type" value="Genomic_DNA"/>
</dbReference>
<keyword evidence="6 8" id="KW-0472">Membrane</keyword>
<evidence type="ECO:0000256" key="6">
    <source>
        <dbReference type="ARBA" id="ARBA00023136"/>
    </source>
</evidence>
<keyword evidence="7 8" id="KW-0998">Cell outer membrane</keyword>
<evidence type="ECO:0000256" key="5">
    <source>
        <dbReference type="ARBA" id="ARBA00023077"/>
    </source>
</evidence>
<keyword evidence="4 8" id="KW-0812">Transmembrane</keyword>
<dbReference type="Pfam" id="PF07715">
    <property type="entry name" value="Plug"/>
    <property type="match status" value="1"/>
</dbReference>
<evidence type="ECO:0000256" key="3">
    <source>
        <dbReference type="ARBA" id="ARBA00022452"/>
    </source>
</evidence>
<proteinExistence type="inferred from homology"/>
<dbReference type="InterPro" id="IPR000531">
    <property type="entry name" value="Beta-barrel_TonB"/>
</dbReference>
<evidence type="ECO:0000259" key="11">
    <source>
        <dbReference type="Pfam" id="PF00593"/>
    </source>
</evidence>
<dbReference type="InterPro" id="IPR023997">
    <property type="entry name" value="TonB-dep_OMP_SusC/RagA_CS"/>
</dbReference>
<feature type="domain" description="TonB-dependent receptor-like beta-barrel" evidence="11">
    <location>
        <begin position="448"/>
        <end position="983"/>
    </location>
</feature>
<dbReference type="Pfam" id="PF13715">
    <property type="entry name" value="CarbopepD_reg_2"/>
    <property type="match status" value="1"/>
</dbReference>
<accession>A0A1A7R5K7</accession>
<dbReference type="Proteomes" id="UP000248987">
    <property type="component" value="Unassembled WGS sequence"/>
</dbReference>
<protein>
    <submittedName>
        <fullName evidence="13">Iron complex outermembrane receptor protein</fullName>
    </submittedName>
</protein>
<evidence type="ECO:0000256" key="9">
    <source>
        <dbReference type="RuleBase" id="RU003357"/>
    </source>
</evidence>
<dbReference type="PROSITE" id="PS52016">
    <property type="entry name" value="TONB_DEPENDENT_REC_3"/>
    <property type="match status" value="1"/>
</dbReference>
<name>A0A1A7R5K7_9FLAO</name>
<feature type="chain" id="PRO_5030025618" evidence="10">
    <location>
        <begin position="22"/>
        <end position="1023"/>
    </location>
</feature>
<dbReference type="InterPro" id="IPR037066">
    <property type="entry name" value="Plug_dom_sf"/>
</dbReference>
<dbReference type="AlphaFoldDB" id="A0A1A7R5K7"/>
<dbReference type="InterPro" id="IPR012910">
    <property type="entry name" value="Plug_dom"/>
</dbReference>
<evidence type="ECO:0000259" key="12">
    <source>
        <dbReference type="Pfam" id="PF07715"/>
    </source>
</evidence>
<dbReference type="Gene3D" id="2.170.130.10">
    <property type="entry name" value="TonB-dependent receptor, plug domain"/>
    <property type="match status" value="1"/>
</dbReference>
<dbReference type="GO" id="GO:0009279">
    <property type="term" value="C:cell outer membrane"/>
    <property type="evidence" value="ECO:0007669"/>
    <property type="project" value="UniProtKB-SubCell"/>
</dbReference>
<evidence type="ECO:0000256" key="2">
    <source>
        <dbReference type="ARBA" id="ARBA00022448"/>
    </source>
</evidence>
<evidence type="ECO:0000313" key="14">
    <source>
        <dbReference type="Proteomes" id="UP000248987"/>
    </source>
</evidence>
<dbReference type="InterPro" id="IPR036942">
    <property type="entry name" value="Beta-barrel_TonB_sf"/>
</dbReference>
<dbReference type="NCBIfam" id="TIGR04056">
    <property type="entry name" value="OMP_RagA_SusC"/>
    <property type="match status" value="1"/>
</dbReference>
<dbReference type="InterPro" id="IPR008969">
    <property type="entry name" value="CarboxyPept-like_regulatory"/>
</dbReference>
<dbReference type="Pfam" id="PF00593">
    <property type="entry name" value="TonB_dep_Rec_b-barrel"/>
    <property type="match status" value="1"/>
</dbReference>
<keyword evidence="14" id="KW-1185">Reference proteome</keyword>
<organism evidence="13 14">
    <name type="scientific">Gelidibacter algens</name>
    <dbReference type="NCBI Taxonomy" id="49280"/>
    <lineage>
        <taxon>Bacteria</taxon>
        <taxon>Pseudomonadati</taxon>
        <taxon>Bacteroidota</taxon>
        <taxon>Flavobacteriia</taxon>
        <taxon>Flavobacteriales</taxon>
        <taxon>Flavobacteriaceae</taxon>
        <taxon>Gelidibacter</taxon>
    </lineage>
</organism>
<dbReference type="InterPro" id="IPR023996">
    <property type="entry name" value="TonB-dep_OMP_SusC/RagA"/>
</dbReference>
<dbReference type="Gene3D" id="2.40.170.20">
    <property type="entry name" value="TonB-dependent receptor, beta-barrel domain"/>
    <property type="match status" value="1"/>
</dbReference>
<dbReference type="Gene3D" id="2.60.40.1120">
    <property type="entry name" value="Carboxypeptidase-like, regulatory domain"/>
    <property type="match status" value="1"/>
</dbReference>
<evidence type="ECO:0000313" key="13">
    <source>
        <dbReference type="EMBL" id="RAJ22801.1"/>
    </source>
</evidence>
<feature type="domain" description="TonB-dependent receptor plug" evidence="12">
    <location>
        <begin position="113"/>
        <end position="228"/>
    </location>
</feature>
<keyword evidence="10" id="KW-0732">Signal</keyword>
<dbReference type="SUPFAM" id="SSF49464">
    <property type="entry name" value="Carboxypeptidase regulatory domain-like"/>
    <property type="match status" value="1"/>
</dbReference>
<comment type="similarity">
    <text evidence="8 9">Belongs to the TonB-dependent receptor family.</text>
</comment>
<evidence type="ECO:0000256" key="4">
    <source>
        <dbReference type="ARBA" id="ARBA00022692"/>
    </source>
</evidence>
<dbReference type="NCBIfam" id="TIGR04057">
    <property type="entry name" value="SusC_RagA_signa"/>
    <property type="match status" value="1"/>
</dbReference>
<gene>
    <name evidence="13" type="ORF">LX77_02358</name>
</gene>
<feature type="signal peptide" evidence="10">
    <location>
        <begin position="1"/>
        <end position="21"/>
    </location>
</feature>
<keyword evidence="2 8" id="KW-0813">Transport</keyword>
<comment type="caution">
    <text evidence="13">The sequence shown here is derived from an EMBL/GenBank/DDBJ whole genome shotgun (WGS) entry which is preliminary data.</text>
</comment>
<dbReference type="OrthoDB" id="9768177at2"/>
<sequence>MKTFLHSLLLSVFLIPSVMWSQTTVTGTVADQANVPLPGVNILIKGTTTGATTDFDGNFSITASNGDVIVFSYVGFKPQEITYTGQQSLNVTLTEDAAQLDEIVLIGYGSVKKEDLTGSVDVVSSKDFNKGAILSTDQLLTGKAAGVRITTDGGSPDSAPNIRIRGGASLNANNNPLIVIDGVPIGNDNPAGVSNPLSLVNPNDIESFSILKDASAAAIYGTRASNGVIIITTKRGTSGATKFNFSTNLSVSKAGDGLDVMTSSEYVKFIQEYHPDFVGSLGVDPTEVSSNALVAQTLNGRDIYDSDWRDAVYRTAFTSNTNFSASANLFDKIPFRGSIGYSNAEGVIKTDDYERVSAALKLNPKFFDDNLKLDVNAKLTYADKNAIDGNGALAGALVFDPTKPIYDTSADNRFGGYYMNTNADGNRLILDGQFNPLALLQQRERPQEALRFLGNIEFDYTMPFLPELKAVVNLGLDASKSTIEERYFDNAVASYRFDSANTDINNNFVFNPGVNYSERQDITNTTLDAYGQYTKSFEEGILNKFDIQAGYSYQNFKNDGNQDRFDYDTETGLRFEVVNPENINNRYYNVLNLQSYFGRTNIDIDNKYLLTLSIRADGSSLFTEENRWGYFPAAALAWKVKEESFLKNVEFIDELKIRLGYGQTGQQDITGVVGFYPSIPLFQAGDSNSQYLPNSSLYSALPFNPNLTWEKTTTYNLGLDFNVFSNLLSGSFDIYKRETTDLLAQVPVPPGQAFSDRFIDNVGATESEGFELNLNLNPIQTENFSFNINGNVAYNTVEITDLGGRNNIGIGGSLRGTGALLLYHALGEQPESAFVFKQVYDTDGNPIPNAFVDLNGDNQITNDDRYFEQIVPNWTYGFGLNFNYKNWDLSSSFRGQLGGNVYNFNLLNYGFIESALPANNTSISNVLNFYDGAANPVFDNVRGNVQFSDYYLKDATFLRCDNIAIGYNFKNIIKDASLRLSGAVSNPFLITDYEGQDPENFGGIDGNFYPRPTVYTFGINLDF</sequence>
<dbReference type="InterPro" id="IPR039426">
    <property type="entry name" value="TonB-dep_rcpt-like"/>
</dbReference>
<dbReference type="RefSeq" id="WP_066430644.1">
    <property type="nucleotide sequence ID" value="NZ_LZRN01000004.1"/>
</dbReference>
<evidence type="ECO:0000256" key="10">
    <source>
        <dbReference type="SAM" id="SignalP"/>
    </source>
</evidence>
<keyword evidence="5 9" id="KW-0798">TonB box</keyword>
<evidence type="ECO:0000256" key="1">
    <source>
        <dbReference type="ARBA" id="ARBA00004571"/>
    </source>
</evidence>
<keyword evidence="13" id="KW-0675">Receptor</keyword>
<comment type="subcellular location">
    <subcellularLocation>
        <location evidence="1 8">Cell outer membrane</location>
        <topology evidence="1 8">Multi-pass membrane protein</topology>
    </subcellularLocation>
</comment>
<evidence type="ECO:0000256" key="7">
    <source>
        <dbReference type="ARBA" id="ARBA00023237"/>
    </source>
</evidence>
<reference evidence="13 14" key="1">
    <citation type="submission" date="2018-06" db="EMBL/GenBank/DDBJ databases">
        <title>Genomic Encyclopedia of Archaeal and Bacterial Type Strains, Phase II (KMG-II): from individual species to whole genera.</title>
        <authorList>
            <person name="Goeker M."/>
        </authorList>
    </citation>
    <scope>NUCLEOTIDE SEQUENCE [LARGE SCALE GENOMIC DNA]</scope>
    <source>
        <strain evidence="13 14">DSM 12408</strain>
    </source>
</reference>
<dbReference type="STRING" id="49280.A9996_02790"/>
<evidence type="ECO:0000256" key="8">
    <source>
        <dbReference type="PROSITE-ProRule" id="PRU01360"/>
    </source>
</evidence>
<dbReference type="SUPFAM" id="SSF56935">
    <property type="entry name" value="Porins"/>
    <property type="match status" value="1"/>
</dbReference>
<keyword evidence="3 8" id="KW-1134">Transmembrane beta strand</keyword>
<dbReference type="FunFam" id="2.60.40.1120:FF:000003">
    <property type="entry name" value="Outer membrane protein Omp121"/>
    <property type="match status" value="1"/>
</dbReference>